<comment type="similarity">
    <text evidence="1">Belongs to the universal ribosomal protein uL10 family.</text>
</comment>
<evidence type="ECO:0000313" key="2">
    <source>
        <dbReference type="EMBL" id="GAG80458.1"/>
    </source>
</evidence>
<name>X1B8L6_9ZZZZ</name>
<proteinExistence type="inferred from homology"/>
<organism evidence="2">
    <name type="scientific">marine sediment metagenome</name>
    <dbReference type="NCBI Taxonomy" id="412755"/>
    <lineage>
        <taxon>unclassified sequences</taxon>
        <taxon>metagenomes</taxon>
        <taxon>ecological metagenomes</taxon>
    </lineage>
</organism>
<dbReference type="EMBL" id="BART01013731">
    <property type="protein sequence ID" value="GAG80458.1"/>
    <property type="molecule type" value="Genomic_DNA"/>
</dbReference>
<dbReference type="InterPro" id="IPR001790">
    <property type="entry name" value="Ribosomal_uL10"/>
</dbReference>
<dbReference type="Gene3D" id="3.30.70.1730">
    <property type="match status" value="1"/>
</dbReference>
<evidence type="ECO:0000256" key="1">
    <source>
        <dbReference type="ARBA" id="ARBA00008889"/>
    </source>
</evidence>
<dbReference type="SUPFAM" id="SSF160369">
    <property type="entry name" value="Ribosomal protein L10-like"/>
    <property type="match status" value="1"/>
</dbReference>
<dbReference type="Pfam" id="PF00466">
    <property type="entry name" value="Ribosomal_L10"/>
    <property type="match status" value="1"/>
</dbReference>
<dbReference type="AlphaFoldDB" id="X1B8L6"/>
<feature type="non-terminal residue" evidence="2">
    <location>
        <position position="96"/>
    </location>
</feature>
<protein>
    <submittedName>
        <fullName evidence="2">Uncharacterized protein</fullName>
    </submittedName>
</protein>
<reference evidence="2" key="1">
    <citation type="journal article" date="2014" name="Front. Microbiol.">
        <title>High frequency of phylogenetically diverse reductive dehalogenase-homologous genes in deep subseafloor sedimentary metagenomes.</title>
        <authorList>
            <person name="Kawai M."/>
            <person name="Futagami T."/>
            <person name="Toyoda A."/>
            <person name="Takaki Y."/>
            <person name="Nishi S."/>
            <person name="Hori S."/>
            <person name="Arai W."/>
            <person name="Tsubouchi T."/>
            <person name="Morono Y."/>
            <person name="Uchiyama I."/>
            <person name="Ito T."/>
            <person name="Fujiyama A."/>
            <person name="Inagaki F."/>
            <person name="Takami H."/>
        </authorList>
    </citation>
    <scope>NUCLEOTIDE SEQUENCE</scope>
    <source>
        <strain evidence="2">Expedition CK06-06</strain>
    </source>
</reference>
<gene>
    <name evidence="2" type="ORF">S01H4_27895</name>
</gene>
<comment type="caution">
    <text evidence="2">The sequence shown here is derived from an EMBL/GenBank/DDBJ whole genome shotgun (WGS) entry which is preliminary data.</text>
</comment>
<dbReference type="InterPro" id="IPR043141">
    <property type="entry name" value="Ribosomal_uL10-like_sf"/>
</dbReference>
<accession>X1B8L6</accession>
<sequence length="96" mass="11479">MIVKKEIHQWKKDAVDDLVDLIQKYKVLGLVDLSNMPDNLIQLIRMKLRDKALIKMSKKSLILRALEKSEKKSKKKNLIKFGEKILGQFWFFFHFF</sequence>